<feature type="transmembrane region" description="Helical" evidence="2">
    <location>
        <begin position="95"/>
        <end position="115"/>
    </location>
</feature>
<evidence type="ECO:0000313" key="5">
    <source>
        <dbReference type="EMBL" id="CAE8621829.1"/>
    </source>
</evidence>
<sequence length="2116" mass="233528">MNSVSLMSQEEGELEYSPTYEAGGLLFHPRSLDLPVDLGQLSQFYRKRQVQRTQEGVVAGLSFTMLVSFGCSPWNIPGLQFLDDVITVDMKSAAFSAVCGVLSALCSVLPVTRLWTLIKKRDASSIFFPLVVAQMLTLTNWIIYGLLVGDAGMYIPSALGVGVCLARLVIKCAFARNSPEGGDDDALEEVDMDSVMPRTPPSQIGKSSPMSVLEADDVQSSTLGNPTLFGGMAVPSASLNLPDFIPIFKEEGVYEDYLKWQAGYTKRRRGGILGASGELTAELCYRPFRMQSQVADFLLTQGFEDLQEILTAVSAESRHKQIRYTLVTASITKPLWKIFQEDKRWRHLRVLESRALHKPQANCSHSFILTKGRDKMMMVYQLLEPELTGRVNAKQTLVFCNTITSCKSVGHQLQQHFQSSGTDKQIGMLHKEMQSPERNEVLRAFARSELSVLVCTDIAQRGLDLPNVGHVVNFDMPLNSIAGLSDPQAPVLFPAVLPVSAGFSVNLNFDVGAVCKSDARPGWCWLAAVVICIAMLLLLFHVFDCFRFIGLVSSFVKKGDRYLAKALKGLWASLLMAFSLLVLRSALLVDRFGKVTASVRNQLKGLLGYVSDVIGVARIWSTNYFASPGANVLVSGSDKTFPLAPQDGGVAQLSDGCQLTSVTTFVEDSLNVRQLSRIKFAPLPFAWPIMTSRRGNARPDKQYDGSLRSASSYAAQCPVVTGSMLAKGPLDKDPVGQPSGRFAQAASVEWRRNAEALEAGMSEYFCDPVVAGHCVSRLGCYCEFVSFVQSVSGFGQDLLPRPIGSRGSAVESERACASGPVVAEGIWIPCEVLRKTKGQPMNFAAYNYPRWQMDLGDMRGTSPWAFLYVMWPSGLTAMPVLRSKKNRLGPEIDRGGGKRSKVKVNVTEGMFELLQWILPKGWGLQGDGSGQSAGGGARADGAWGSSDGWSGSWPSWYEGHASSSARWSNSSWSAPPGDDSTREINGGSYQGGGASASTASAGSGYGTAGAAEADPYSRGAPTRGSDTWRPVDRGSRPIPASSTWSGGSGLATSRDEEKGSAPKGKGQSKGSFKGKGKEGVSKGAADGSSGPRPPSVPYAEKKWIKADGTEVDVHKEIMELRSAHDLLDIVGEFVSEFAIFHASAALHRIAKCEDHVAVKKDERLRVLASKATRELVRWDKHKKPQTMSKIIWAFAKLDLKLHKLVEKVTDEALKKLPEFEPQQLVNMMWGFATLRTSEAPWFESITGAMQGRLHELAHLGLANLSWSVAKLSVRSSWLIQELTLECLNKVREMNGQHLANASWAFATLRVADTPFFNAVAEALGEKCGEFAQQNLSNTAWAFAKVQIKRPEMMSVISKGIQLKASEMPAQGLANVVWAFATLNIRDNSLMSSVREQLVQRMGCFQLQNVMNSTWAFAKLGCADAELMAQFGDEVSRRSATLTGGDLTVAAWCFATAEHNDPRVMDTLAWEISKKMSEMMYQDLSNIAWAYAKLAINNTELFEAISWEVIKKVREFEPQNLAITAWAYATINEPKEKMLEAIAAEVERKISRFDPQCCANLFYAFGKMTVKNEKLVECLGKQTEEVLDRFKTLELCNAAWGIAKMMVKADKTMQAIALTVVAKVQDMNPQDLSRTTWSFATARIKHDKLMDEIGWEVMAKVDDFGNQDLSNTCWAFAKLGVSNAMMMGAIGKKMITMVRDLIPQDLANTAWAFATLGLPDSDLMDQILMEVISKVNDFATQNLANTAWAFAKLGLWNERLMQSLMHAVVRKIKDFDAQGLANVGWSYAVLGFTSNKLSDALLKSAIEKIDSQDFAIQELANLAFSWDVTSDETRLLRYLQVAVDRFLEVEGFTDAAACTDLANIVARHRFRCQGGERLDKEFRERFFWPMVEALKKCSQSSSGPEQSEAFARDIEELDTEVKRIGLTNFGFMYSREAFREVGLQIADQDKPPAWVTDARGLARTHLEEWRIPGTENIIAVISYELHYKGAKLAKELTVVPSGWPEGVHDEVKAMLRPVDARGWSCESYSERVALMELLEAARDEFGDECVPELTGWVRMYHTHHTSVTGFAVMCQFRRHAPKVQFETDYDGGWYSWAGEARPLTALSDQEESLYYYS</sequence>
<dbReference type="InterPro" id="IPR001763">
    <property type="entry name" value="Rhodanese-like_dom"/>
</dbReference>
<dbReference type="Pfam" id="PF03083">
    <property type="entry name" value="MtN3_slv"/>
    <property type="match status" value="1"/>
</dbReference>
<proteinExistence type="predicted"/>
<gene>
    <name evidence="5" type="ORF">PGLA1383_LOCUS39347</name>
</gene>
<feature type="transmembrane region" description="Helical" evidence="2">
    <location>
        <begin position="56"/>
        <end position="75"/>
    </location>
</feature>
<keyword evidence="2" id="KW-1133">Transmembrane helix</keyword>
<keyword evidence="6" id="KW-1185">Reference proteome</keyword>
<dbReference type="PANTHER" id="PTHR21228">
    <property type="entry name" value="FAST LEU-RICH DOMAIN-CONTAINING"/>
    <property type="match status" value="1"/>
</dbReference>
<dbReference type="PANTHER" id="PTHR21228:SF40">
    <property type="entry name" value="LD45607P"/>
    <property type="match status" value="1"/>
</dbReference>
<dbReference type="Proteomes" id="UP000654075">
    <property type="component" value="Unassembled WGS sequence"/>
</dbReference>
<feature type="transmembrane region" description="Helical" evidence="2">
    <location>
        <begin position="523"/>
        <end position="549"/>
    </location>
</feature>
<dbReference type="OrthoDB" id="431290at2759"/>
<dbReference type="GO" id="GO:0000963">
    <property type="term" value="P:mitochondrial RNA processing"/>
    <property type="evidence" value="ECO:0007669"/>
    <property type="project" value="TreeGrafter"/>
</dbReference>
<name>A0A813G6N2_POLGL</name>
<evidence type="ECO:0000259" key="3">
    <source>
        <dbReference type="PROSITE" id="PS50206"/>
    </source>
</evidence>
<keyword evidence="2" id="KW-0472">Membrane</keyword>
<keyword evidence="2" id="KW-0812">Transmembrane</keyword>
<feature type="region of interest" description="Disordered" evidence="1">
    <location>
        <begin position="965"/>
        <end position="1101"/>
    </location>
</feature>
<dbReference type="Pfam" id="PF00271">
    <property type="entry name" value="Helicase_C"/>
    <property type="match status" value="1"/>
</dbReference>
<feature type="domain" description="Helicase C-terminal" evidence="4">
    <location>
        <begin position="375"/>
        <end position="489"/>
    </location>
</feature>
<protein>
    <submittedName>
        <fullName evidence="5">Uncharacterized protein</fullName>
    </submittedName>
</protein>
<dbReference type="GO" id="GO:0035770">
    <property type="term" value="C:ribonucleoprotein granule"/>
    <property type="evidence" value="ECO:0007669"/>
    <property type="project" value="TreeGrafter"/>
</dbReference>
<dbReference type="InterPro" id="IPR001650">
    <property type="entry name" value="Helicase_C-like"/>
</dbReference>
<evidence type="ECO:0000256" key="2">
    <source>
        <dbReference type="SAM" id="Phobius"/>
    </source>
</evidence>
<feature type="compositionally biased region" description="Low complexity" evidence="1">
    <location>
        <begin position="965"/>
        <end position="974"/>
    </location>
</feature>
<dbReference type="Pfam" id="PF26188">
    <property type="entry name" value="RESC6"/>
    <property type="match status" value="2"/>
</dbReference>
<dbReference type="Gene3D" id="3.40.50.300">
    <property type="entry name" value="P-loop containing nucleotide triphosphate hydrolases"/>
    <property type="match status" value="1"/>
</dbReference>
<accession>A0A813G6N2</accession>
<dbReference type="GO" id="GO:0005759">
    <property type="term" value="C:mitochondrial matrix"/>
    <property type="evidence" value="ECO:0007669"/>
    <property type="project" value="TreeGrafter"/>
</dbReference>
<comment type="caution">
    <text evidence="5">The sequence shown here is derived from an EMBL/GenBank/DDBJ whole genome shotgun (WGS) entry which is preliminary data.</text>
</comment>
<dbReference type="InterPro" id="IPR004316">
    <property type="entry name" value="SWEET_rpt"/>
</dbReference>
<dbReference type="PROSITE" id="PS50206">
    <property type="entry name" value="RHODANESE_3"/>
    <property type="match status" value="1"/>
</dbReference>
<organism evidence="5 6">
    <name type="scientific">Polarella glacialis</name>
    <name type="common">Dinoflagellate</name>
    <dbReference type="NCBI Taxonomy" id="89957"/>
    <lineage>
        <taxon>Eukaryota</taxon>
        <taxon>Sar</taxon>
        <taxon>Alveolata</taxon>
        <taxon>Dinophyceae</taxon>
        <taxon>Suessiales</taxon>
        <taxon>Suessiaceae</taxon>
        <taxon>Polarella</taxon>
    </lineage>
</organism>
<feature type="domain" description="Rhodanese" evidence="3">
    <location>
        <begin position="2088"/>
        <end position="2104"/>
    </location>
</feature>
<dbReference type="SUPFAM" id="SSF52540">
    <property type="entry name" value="P-loop containing nucleoside triphosphate hydrolases"/>
    <property type="match status" value="1"/>
</dbReference>
<evidence type="ECO:0000256" key="1">
    <source>
        <dbReference type="SAM" id="MobiDB-lite"/>
    </source>
</evidence>
<dbReference type="InterPro" id="IPR027417">
    <property type="entry name" value="P-loop_NTPase"/>
</dbReference>
<dbReference type="EMBL" id="CAJNNV010027831">
    <property type="protein sequence ID" value="CAE8621829.1"/>
    <property type="molecule type" value="Genomic_DNA"/>
</dbReference>
<feature type="transmembrane region" description="Helical" evidence="2">
    <location>
        <begin position="153"/>
        <end position="170"/>
    </location>
</feature>
<dbReference type="GO" id="GO:0044528">
    <property type="term" value="P:regulation of mitochondrial mRNA stability"/>
    <property type="evidence" value="ECO:0007669"/>
    <property type="project" value="TreeGrafter"/>
</dbReference>
<dbReference type="InterPro" id="IPR058917">
    <property type="entry name" value="RESC6_dom"/>
</dbReference>
<dbReference type="SMART" id="SM00490">
    <property type="entry name" value="HELICc"/>
    <property type="match status" value="1"/>
</dbReference>
<evidence type="ECO:0000313" key="6">
    <source>
        <dbReference type="Proteomes" id="UP000654075"/>
    </source>
</evidence>
<dbReference type="PROSITE" id="PS51194">
    <property type="entry name" value="HELICASE_CTER"/>
    <property type="match status" value="1"/>
</dbReference>
<reference evidence="5" key="1">
    <citation type="submission" date="2021-02" db="EMBL/GenBank/DDBJ databases">
        <authorList>
            <person name="Dougan E. K."/>
            <person name="Rhodes N."/>
            <person name="Thang M."/>
            <person name="Chan C."/>
        </authorList>
    </citation>
    <scope>NUCLEOTIDE SEQUENCE</scope>
</reference>
<dbReference type="InterPro" id="IPR050870">
    <property type="entry name" value="FAST_kinase"/>
</dbReference>
<dbReference type="CDD" id="cd18787">
    <property type="entry name" value="SF2_C_DEAD"/>
    <property type="match status" value="1"/>
</dbReference>
<feature type="transmembrane region" description="Helical" evidence="2">
    <location>
        <begin position="127"/>
        <end position="147"/>
    </location>
</feature>
<evidence type="ECO:0000259" key="4">
    <source>
        <dbReference type="PROSITE" id="PS51194"/>
    </source>
</evidence>
<dbReference type="GO" id="GO:0016020">
    <property type="term" value="C:membrane"/>
    <property type="evidence" value="ECO:0007669"/>
    <property type="project" value="InterPro"/>
</dbReference>
<dbReference type="Gene3D" id="1.20.1280.290">
    <property type="match status" value="1"/>
</dbReference>
<dbReference type="GO" id="GO:0003723">
    <property type="term" value="F:RNA binding"/>
    <property type="evidence" value="ECO:0007669"/>
    <property type="project" value="TreeGrafter"/>
</dbReference>